<feature type="repeat" description="WD" evidence="4">
    <location>
        <begin position="697"/>
        <end position="738"/>
    </location>
</feature>
<gene>
    <name evidence="9" type="ORF">U27_03987</name>
</gene>
<feature type="repeat" description="WD" evidence="4">
    <location>
        <begin position="1157"/>
        <end position="1191"/>
    </location>
</feature>
<keyword evidence="1 4" id="KW-0853">WD repeat</keyword>
<sequence>MSEQEQKNFSKKTKSSSSPDEPEEFDENFFMFTQMFRNKAKSQLDVAPSADQAKEYAHEQEFSWPAQQPVTEEFEQFEENYSTLSQAYKIQVRERPAHFEHPFPDKPKHDRISVEKAEWEIGDIIDGRYEILKVLGQGGMGVVYQVYHREWDLYLAVKMPLRRFVADDGLKARFLHEAQTWVDLGLHPNIVQCWYVRELGGIPRVFMDYLEGGSLKDWMLTGKVRPGEWEKILDFVIQACDGLGYAHEHGIKAHRDVKPGNLLLTPSGELRVTDFGIAKRAGNFMPEDNRVIMSSEGKQATVTTTEAGLGTPEYAAPEQWTTAKHTDARADIYALGGIAFQLCCGRRPYDDGRQKIPPYALIGRHLFTPVTDPRQFNQHIPSLLAELIMTCLAKAPDQRPSSMSELREKLTWCYQKILGKPYAREIPQAAELRSSTLNNHAVSLLDLGKKQEALATLERALQFDAHHPESVYNKALLEWRDESIADDEVVRRLKEAKQASWRAGLYLGFVHLERASADEAEKELIEALQIDELARDNAAWRALGDALMAQERFTEAENAYANALKLVPGDGLTWQRQKLAQQKTRYQQEQIIFPWPHCLHTYVGYPERPEMMMLTSDGQFALLGKGEELKLWDLETGRFFWTFEWSEKLKLWTFKGYAGSNTSLAMTSDARFAVSGGSYDPNVFVWDVETGDCLRILRGHTKEIRALALTSDGRYAVSGSADNTVRIWELATGKCVQMFQGVEKDINAVSITPDDQGILIGGGKFLWLLDVKFGKYQRRYRGHKDGITAVVTAPVGDAVISASSDTTLRLWKLLSGKCLHVFTGHSKGVTSLALTPDEKTVVSGSLDKTLRVWDLSSGKCRHILEGHKSAITAVTVSPDGRLVVSVGRDKTLRLWSLHTGKCLKVFKEYTYWLEAIAMTPDGRFALVGNHSEMRLKDLGKGNYLRRFVREKMSTPLTEEEPEQSPIRFWPLPPGECFVTIKGRGDTQTAVSVTQNGRFALAGSHEETLCLWDLLTERSLEIFRGERGFQIFKKHRNQMNIIAMTFDERVAVSGWSDASFRVWDLQSGKCLQILEGHAKRVTAVAVTPDGRLAISGSLDMTLRLWDLQTGKSLRIFEGHDGPVTAVAMTPDGRFGISGSTDKTLRLWDLQTGKCLRTFEEHEETVTAVAMTPDGQFALSGSTDKVLRLWGLDAKLQRPKAAFQVCRQREHWELETFKKRFRKYLEHAESAIKTRKPATAYTFLSLARSIPGYERDPAILNFNARLSKILQRKNLREGRLVRIIKGHEGVITSVAISMDGRFVLSGSRDDTLRLWPLMTGKCLRILKGHTANVVCVAMTSDRHFAVSGSWDNTLRLWALTTGESLKTFKGHDDYVRCVAVTPEGRFALSGSNDKTLRLWSLATEKYLEIFQGLRIPLEDAYKSAELTTDKNLRIFREHEGEVDAVAISPDGRFAVSGSWDTTLRVWDIATGKCLRVLKGHQDYVTAVAITPNGRFALSGSRDKTLRLWNLSAGHCVSILQGHTDYISSVAITSDGRFAVSGSWDKTARLWKLETGVCLRVFERHQESVETVAITLDGHFLVSGSRDKTLQIWELDWELGPR</sequence>
<evidence type="ECO:0000256" key="7">
    <source>
        <dbReference type="SAM" id="MobiDB-lite"/>
    </source>
</evidence>
<dbReference type="Gene3D" id="1.10.510.10">
    <property type="entry name" value="Transferase(Phosphotransferase) domain 1"/>
    <property type="match status" value="1"/>
</dbReference>
<feature type="repeat" description="WD" evidence="4">
    <location>
        <begin position="864"/>
        <end position="905"/>
    </location>
</feature>
<evidence type="ECO:0000259" key="8">
    <source>
        <dbReference type="PROSITE" id="PS50011"/>
    </source>
</evidence>
<dbReference type="SUPFAM" id="SSF56112">
    <property type="entry name" value="Protein kinase-like (PK-like)"/>
    <property type="match status" value="1"/>
</dbReference>
<dbReference type="InterPro" id="IPR036322">
    <property type="entry name" value="WD40_repeat_dom_sf"/>
</dbReference>
<dbReference type="SUPFAM" id="SSF48452">
    <property type="entry name" value="TPR-like"/>
    <property type="match status" value="1"/>
</dbReference>
<dbReference type="PROSITE" id="PS50011">
    <property type="entry name" value="PROTEIN_KINASE_DOM"/>
    <property type="match status" value="1"/>
</dbReference>
<dbReference type="PANTHER" id="PTHR19848:SF8">
    <property type="entry name" value="F-BOX AND WD REPEAT DOMAIN CONTAINING 7"/>
    <property type="match status" value="1"/>
</dbReference>
<dbReference type="InterPro" id="IPR011047">
    <property type="entry name" value="Quinoprotein_ADH-like_sf"/>
</dbReference>
<evidence type="ECO:0000256" key="2">
    <source>
        <dbReference type="ARBA" id="ARBA00022737"/>
    </source>
</evidence>
<reference evidence="9 10" key="1">
    <citation type="journal article" date="2015" name="PeerJ">
        <title>First genomic representation of candidate bacterial phylum KSB3 points to enhanced environmental sensing as a trigger of wastewater bulking.</title>
        <authorList>
            <person name="Sekiguchi Y."/>
            <person name="Ohashi A."/>
            <person name="Parks D.H."/>
            <person name="Yamauchi T."/>
            <person name="Tyson G.W."/>
            <person name="Hugenholtz P."/>
        </authorList>
    </citation>
    <scope>NUCLEOTIDE SEQUENCE [LARGE SCALE GENOMIC DNA]</scope>
</reference>
<evidence type="ECO:0000256" key="5">
    <source>
        <dbReference type="PROSITE-ProRule" id="PRU00339"/>
    </source>
</evidence>
<dbReference type="PRINTS" id="PR00320">
    <property type="entry name" value="GPROTEINBRPT"/>
</dbReference>
<dbReference type="eggNOG" id="COG2319">
    <property type="taxonomic scope" value="Bacteria"/>
</dbReference>
<dbReference type="InterPro" id="IPR011009">
    <property type="entry name" value="Kinase-like_dom_sf"/>
</dbReference>
<dbReference type="SMART" id="SM00220">
    <property type="entry name" value="S_TKc"/>
    <property type="match status" value="1"/>
</dbReference>
<dbReference type="InterPro" id="IPR001680">
    <property type="entry name" value="WD40_rpt"/>
</dbReference>
<dbReference type="CDD" id="cd14014">
    <property type="entry name" value="STKc_PknB_like"/>
    <property type="match status" value="1"/>
</dbReference>
<evidence type="ECO:0000256" key="3">
    <source>
        <dbReference type="ARBA" id="ARBA00022803"/>
    </source>
</evidence>
<feature type="repeat" description="WD" evidence="4">
    <location>
        <begin position="780"/>
        <end position="821"/>
    </location>
</feature>
<feature type="repeat" description="WD" evidence="4">
    <location>
        <begin position="1031"/>
        <end position="1072"/>
    </location>
</feature>
<feature type="repeat" description="WD" evidence="4">
    <location>
        <begin position="1324"/>
        <end position="1365"/>
    </location>
</feature>
<dbReference type="InterPro" id="IPR019775">
    <property type="entry name" value="WD40_repeat_CS"/>
</dbReference>
<feature type="repeat" description="WD" evidence="4">
    <location>
        <begin position="1115"/>
        <end position="1156"/>
    </location>
</feature>
<evidence type="ECO:0000256" key="4">
    <source>
        <dbReference type="PROSITE-ProRule" id="PRU00221"/>
    </source>
</evidence>
<dbReference type="SMART" id="SM00320">
    <property type="entry name" value="WD40"/>
    <property type="match status" value="19"/>
</dbReference>
<dbReference type="Gene3D" id="3.30.200.20">
    <property type="entry name" value="Phosphorylase Kinase, domain 1"/>
    <property type="match status" value="1"/>
</dbReference>
<dbReference type="PROSITE" id="PS50005">
    <property type="entry name" value="TPR"/>
    <property type="match status" value="1"/>
</dbReference>
<dbReference type="SMART" id="SM00028">
    <property type="entry name" value="TPR"/>
    <property type="match status" value="2"/>
</dbReference>
<feature type="repeat" description="WD" evidence="4">
    <location>
        <begin position="822"/>
        <end position="863"/>
    </location>
</feature>
<feature type="repeat" description="WD" evidence="4">
    <location>
        <begin position="1366"/>
        <end position="1407"/>
    </location>
</feature>
<keyword evidence="9" id="KW-0418">Kinase</keyword>
<feature type="repeat" description="WD" evidence="4">
    <location>
        <begin position="1073"/>
        <end position="1114"/>
    </location>
</feature>
<keyword evidence="2" id="KW-0677">Repeat</keyword>
<dbReference type="PROSITE" id="PS50082">
    <property type="entry name" value="WD_REPEATS_2"/>
    <property type="match status" value="16"/>
</dbReference>
<feature type="repeat" description="WD" evidence="4">
    <location>
        <begin position="980"/>
        <end position="1021"/>
    </location>
</feature>
<dbReference type="InterPro" id="IPR015943">
    <property type="entry name" value="WD40/YVTN_repeat-like_dom_sf"/>
</dbReference>
<dbReference type="Pfam" id="PF07719">
    <property type="entry name" value="TPR_2"/>
    <property type="match status" value="1"/>
</dbReference>
<keyword evidence="9" id="KW-0808">Transferase</keyword>
<feature type="binding site" evidence="6">
    <location>
        <position position="158"/>
    </location>
    <ligand>
        <name>ATP</name>
        <dbReference type="ChEBI" id="CHEBI:30616"/>
    </ligand>
</feature>
<feature type="repeat" description="WD" evidence="4">
    <location>
        <begin position="1433"/>
        <end position="1474"/>
    </location>
</feature>
<keyword evidence="6" id="KW-0067">ATP-binding</keyword>
<feature type="repeat" description="WD" evidence="4">
    <location>
        <begin position="1517"/>
        <end position="1558"/>
    </location>
</feature>
<dbReference type="Pfam" id="PF00069">
    <property type="entry name" value="Pkinase"/>
    <property type="match status" value="1"/>
</dbReference>
<keyword evidence="6" id="KW-0547">Nucleotide-binding</keyword>
<evidence type="ECO:0000256" key="1">
    <source>
        <dbReference type="ARBA" id="ARBA00022574"/>
    </source>
</evidence>
<dbReference type="InterPro" id="IPR017441">
    <property type="entry name" value="Protein_kinase_ATP_BS"/>
</dbReference>
<keyword evidence="9" id="KW-0723">Serine/threonine-protein kinase</keyword>
<feature type="repeat" description="WD" evidence="4">
    <location>
        <begin position="1475"/>
        <end position="1516"/>
    </location>
</feature>
<evidence type="ECO:0000313" key="9">
    <source>
        <dbReference type="EMBL" id="GAK57023.1"/>
    </source>
</evidence>
<accession>A0A081BXG8</accession>
<organism evidence="9 10">
    <name type="scientific">Vecturithrix granuli</name>
    <dbReference type="NCBI Taxonomy" id="1499967"/>
    <lineage>
        <taxon>Bacteria</taxon>
        <taxon>Candidatus Moduliflexota</taxon>
        <taxon>Candidatus Vecturitrichia</taxon>
        <taxon>Candidatus Vecturitrichales</taxon>
        <taxon>Candidatus Vecturitrichaceae</taxon>
        <taxon>Candidatus Vecturithrix</taxon>
    </lineage>
</organism>
<dbReference type="HOGENOM" id="CLU_005857_0_0_0"/>
<feature type="repeat" description="TPR" evidence="5">
    <location>
        <begin position="537"/>
        <end position="570"/>
    </location>
</feature>
<dbReference type="Proteomes" id="UP000030661">
    <property type="component" value="Unassembled WGS sequence"/>
</dbReference>
<dbReference type="Gene3D" id="1.25.40.10">
    <property type="entry name" value="Tetratricopeptide repeat domain"/>
    <property type="match status" value="1"/>
</dbReference>
<feature type="repeat" description="WD" evidence="4">
    <location>
        <begin position="1559"/>
        <end position="1593"/>
    </location>
</feature>
<dbReference type="Pfam" id="PF00400">
    <property type="entry name" value="WD40"/>
    <property type="match status" value="15"/>
</dbReference>
<dbReference type="SUPFAM" id="SSF50978">
    <property type="entry name" value="WD40 repeat-like"/>
    <property type="match status" value="1"/>
</dbReference>
<dbReference type="PROSITE" id="PS00678">
    <property type="entry name" value="WD_REPEATS_1"/>
    <property type="match status" value="6"/>
</dbReference>
<evidence type="ECO:0000313" key="10">
    <source>
        <dbReference type="Proteomes" id="UP000030661"/>
    </source>
</evidence>
<dbReference type="eggNOG" id="COG0515">
    <property type="taxonomic scope" value="Bacteria"/>
</dbReference>
<dbReference type="PANTHER" id="PTHR19848">
    <property type="entry name" value="WD40 REPEAT PROTEIN"/>
    <property type="match status" value="1"/>
</dbReference>
<dbReference type="SUPFAM" id="SSF117289">
    <property type="entry name" value="Nucleoporin domain"/>
    <property type="match status" value="1"/>
</dbReference>
<protein>
    <submittedName>
        <fullName evidence="9">Serine/threonine protein kinase with WD40 repeats</fullName>
    </submittedName>
</protein>
<proteinExistence type="predicted"/>
<dbReference type="STRING" id="1499967.U27_03987"/>
<name>A0A081BXG8_VECG1</name>
<feature type="region of interest" description="Disordered" evidence="7">
    <location>
        <begin position="1"/>
        <end position="24"/>
    </location>
</feature>
<dbReference type="Gene3D" id="2.130.10.10">
    <property type="entry name" value="YVTN repeat-like/Quinoprotein amine dehydrogenase"/>
    <property type="match status" value="7"/>
</dbReference>
<dbReference type="CDD" id="cd00200">
    <property type="entry name" value="WD40"/>
    <property type="match status" value="3"/>
</dbReference>
<evidence type="ECO:0000256" key="6">
    <source>
        <dbReference type="PROSITE-ProRule" id="PRU10141"/>
    </source>
</evidence>
<dbReference type="InterPro" id="IPR011990">
    <property type="entry name" value="TPR-like_helical_dom_sf"/>
</dbReference>
<dbReference type="PROSITE" id="PS50294">
    <property type="entry name" value="WD_REPEATS_REGION"/>
    <property type="match status" value="15"/>
</dbReference>
<feature type="domain" description="Protein kinase" evidence="8">
    <location>
        <begin position="129"/>
        <end position="411"/>
    </location>
</feature>
<dbReference type="SUPFAM" id="SSF50998">
    <property type="entry name" value="Quinoprotein alcohol dehydrogenase-like"/>
    <property type="match status" value="1"/>
</dbReference>
<dbReference type="GO" id="GO:0005524">
    <property type="term" value="F:ATP binding"/>
    <property type="evidence" value="ECO:0007669"/>
    <property type="project" value="UniProtKB-UniRule"/>
</dbReference>
<dbReference type="InterPro" id="IPR000719">
    <property type="entry name" value="Prot_kinase_dom"/>
</dbReference>
<dbReference type="GO" id="GO:0004674">
    <property type="term" value="F:protein serine/threonine kinase activity"/>
    <property type="evidence" value="ECO:0007669"/>
    <property type="project" value="UniProtKB-KW"/>
</dbReference>
<dbReference type="InterPro" id="IPR013105">
    <property type="entry name" value="TPR_2"/>
</dbReference>
<dbReference type="InterPro" id="IPR019734">
    <property type="entry name" value="TPR_rpt"/>
</dbReference>
<dbReference type="PROSITE" id="PS00107">
    <property type="entry name" value="PROTEIN_KINASE_ATP"/>
    <property type="match status" value="1"/>
</dbReference>
<keyword evidence="3 5" id="KW-0802">TPR repeat</keyword>
<dbReference type="EMBL" id="DF820465">
    <property type="protein sequence ID" value="GAK57023.1"/>
    <property type="molecule type" value="Genomic_DNA"/>
</dbReference>
<feature type="repeat" description="WD" evidence="4">
    <location>
        <begin position="1282"/>
        <end position="1323"/>
    </location>
</feature>
<keyword evidence="10" id="KW-1185">Reference proteome</keyword>
<dbReference type="InterPro" id="IPR020472">
    <property type="entry name" value="WD40_PAC1"/>
</dbReference>